<dbReference type="EMBL" id="CP012333">
    <property type="protein sequence ID" value="AKU99136.1"/>
    <property type="molecule type" value="Genomic_DNA"/>
</dbReference>
<accession>A0A0K1Q0G4</accession>
<dbReference type="OrthoDB" id="3902805at2"/>
<dbReference type="GO" id="GO:0005975">
    <property type="term" value="P:carbohydrate metabolic process"/>
    <property type="evidence" value="ECO:0007669"/>
    <property type="project" value="InterPro"/>
</dbReference>
<evidence type="ECO:0000259" key="1">
    <source>
        <dbReference type="Pfam" id="PF00723"/>
    </source>
</evidence>
<dbReference type="SUPFAM" id="SSF48208">
    <property type="entry name" value="Six-hairpin glycosidases"/>
    <property type="match status" value="1"/>
</dbReference>
<sequence>MSEARHIYDIGIVGNCAYVAHVDARARVVWMCLPRFDSSCVFGHLLDRERGGEFSIASDEERVQSARQEYVWNTNVLVTTIETADGAFRVTDCAPRFRQFGRSFKPLMLVRKVEPIAGTPRVRIVCRPRGDYGRVLPNTYIQSNHLRYDLDGEIVRLNTNVPLSYIAGERSFVLSEKKYLILTWGAPLERALEDTAEEYVRRTVQYWQKWVERCAIGRFYQQEVIRSALVLKLHQFEDTGAIIASATTSLPEHPESGRNWDYRYCWLRDAHFTLTALNRIGQFEEMKRFAQFIENIAASATQSRYPPVVRIDGDFELPEAIVPMKGYDGSNTVRIGNAAATQVQNDSYGQIIYALLMLYVDERFPSEPRSASKRLIATLLGIIESCLDQPDASLWEFRELTRRHCYTSLCHWVGAKSAQKIARALDDREMRRAATRLTARSERLIEACYDASVGAYMQEPGSKYVDASALQLIILNYLDTRSERAARHLVALEERLMAGGGLLHRYTHADDFGAPASAFLVCSFWYVEALAAMGRIEDALRELDILLRYSNGLGLFSEDVDPKTGGQWGNFPQTYSHVGLINAVLRITSKIDYPEFY</sequence>
<dbReference type="PANTHER" id="PTHR31616">
    <property type="entry name" value="TREHALASE"/>
    <property type="match status" value="1"/>
</dbReference>
<proteinExistence type="predicted"/>
<feature type="domain" description="Trehalase-like N-terminal" evidence="2">
    <location>
        <begin position="4"/>
        <end position="147"/>
    </location>
</feature>
<dbReference type="InterPro" id="IPR012341">
    <property type="entry name" value="6hp_glycosidase-like_sf"/>
</dbReference>
<reference evidence="3 4" key="1">
    <citation type="submission" date="2015-08" db="EMBL/GenBank/DDBJ databases">
        <authorList>
            <person name="Babu N.S."/>
            <person name="Beckwith C.J."/>
            <person name="Beseler K.G."/>
            <person name="Brison A."/>
            <person name="Carone J.V."/>
            <person name="Caskin T.P."/>
            <person name="Diamond M."/>
            <person name="Durham M.E."/>
            <person name="Foxe J.M."/>
            <person name="Go M."/>
            <person name="Henderson B.A."/>
            <person name="Jones I.B."/>
            <person name="McGettigan J.A."/>
            <person name="Micheletti S.J."/>
            <person name="Nasrallah M.E."/>
            <person name="Ortiz D."/>
            <person name="Piller C.R."/>
            <person name="Privatt S.R."/>
            <person name="Schneider S.L."/>
            <person name="Sharp S."/>
            <person name="Smith T.C."/>
            <person name="Stanton J.D."/>
            <person name="Ullery H.E."/>
            <person name="Wilson R.J."/>
            <person name="Serrano M.G."/>
            <person name="Buck G."/>
            <person name="Lee V."/>
            <person name="Wang Y."/>
            <person name="Carvalho R."/>
            <person name="Voegtly L."/>
            <person name="Shi R."/>
            <person name="Duckworth R."/>
            <person name="Johnson A."/>
            <person name="Loviza R."/>
            <person name="Walstead R."/>
            <person name="Shah Z."/>
            <person name="Kiflezghi M."/>
            <person name="Wade K."/>
            <person name="Ball S.L."/>
            <person name="Bradley K.W."/>
            <person name="Asai D.J."/>
            <person name="Bowman C.A."/>
            <person name="Russell D.A."/>
            <person name="Pope W.H."/>
            <person name="Jacobs-Sera D."/>
            <person name="Hendrix R.W."/>
            <person name="Hatfull G.F."/>
        </authorList>
    </citation>
    <scope>NUCLEOTIDE SEQUENCE [LARGE SCALE GENOMIC DNA]</scope>
    <source>
        <strain evidence="3 4">DSM 27648</strain>
    </source>
</reference>
<evidence type="ECO:0000313" key="4">
    <source>
        <dbReference type="Proteomes" id="UP000064967"/>
    </source>
</evidence>
<dbReference type="Proteomes" id="UP000064967">
    <property type="component" value="Chromosome"/>
</dbReference>
<evidence type="ECO:0000313" key="3">
    <source>
        <dbReference type="EMBL" id="AKU99136.1"/>
    </source>
</evidence>
<dbReference type="Pfam" id="PF19291">
    <property type="entry name" value="TREH_N"/>
    <property type="match status" value="1"/>
</dbReference>
<gene>
    <name evidence="3" type="ORF">AKJ09_05800</name>
</gene>
<dbReference type="Pfam" id="PF00723">
    <property type="entry name" value="Glyco_hydro_15"/>
    <property type="match status" value="1"/>
</dbReference>
<dbReference type="AlphaFoldDB" id="A0A0K1Q0G4"/>
<organism evidence="3 4">
    <name type="scientific">Labilithrix luteola</name>
    <dbReference type="NCBI Taxonomy" id="1391654"/>
    <lineage>
        <taxon>Bacteria</taxon>
        <taxon>Pseudomonadati</taxon>
        <taxon>Myxococcota</taxon>
        <taxon>Polyangia</taxon>
        <taxon>Polyangiales</taxon>
        <taxon>Labilitrichaceae</taxon>
        <taxon>Labilithrix</taxon>
    </lineage>
</organism>
<evidence type="ECO:0000259" key="2">
    <source>
        <dbReference type="Pfam" id="PF19291"/>
    </source>
</evidence>
<dbReference type="InterPro" id="IPR008928">
    <property type="entry name" value="6-hairpin_glycosidase_sf"/>
</dbReference>
<dbReference type="KEGG" id="llu:AKJ09_05800"/>
<dbReference type="InterPro" id="IPR045582">
    <property type="entry name" value="Trehalase-like_N"/>
</dbReference>
<dbReference type="STRING" id="1391654.AKJ09_05800"/>
<dbReference type="PATRIC" id="fig|1391654.3.peg.5880"/>
<keyword evidence="4" id="KW-1185">Reference proteome</keyword>
<dbReference type="InterPro" id="IPR011613">
    <property type="entry name" value="GH15-like"/>
</dbReference>
<dbReference type="RefSeq" id="WP_146650439.1">
    <property type="nucleotide sequence ID" value="NZ_CP012333.1"/>
</dbReference>
<dbReference type="GO" id="GO:0004553">
    <property type="term" value="F:hydrolase activity, hydrolyzing O-glycosyl compounds"/>
    <property type="evidence" value="ECO:0007669"/>
    <property type="project" value="UniProtKB-ARBA"/>
</dbReference>
<dbReference type="Gene3D" id="1.50.10.10">
    <property type="match status" value="1"/>
</dbReference>
<dbReference type="PANTHER" id="PTHR31616:SF0">
    <property type="entry name" value="GLUCAN 1,4-ALPHA-GLUCOSIDASE"/>
    <property type="match status" value="1"/>
</dbReference>
<name>A0A0K1Q0G4_9BACT</name>
<protein>
    <submittedName>
        <fullName evidence="3">Glucoamylase</fullName>
    </submittedName>
</protein>
<feature type="domain" description="GH15-like" evidence="1">
    <location>
        <begin position="221"/>
        <end position="584"/>
    </location>
</feature>